<comment type="subcellular location">
    <subcellularLocation>
        <location evidence="1">Membrane</location>
        <topology evidence="1">Multi-pass membrane protein</topology>
    </subcellularLocation>
</comment>
<evidence type="ECO:0000313" key="7">
    <source>
        <dbReference type="EMBL" id="MFD0932000.1"/>
    </source>
</evidence>
<protein>
    <submittedName>
        <fullName evidence="7">O-antigen ligase family protein</fullName>
    </submittedName>
</protein>
<name>A0ABW3GS50_9FLAO</name>
<keyword evidence="2 5" id="KW-0812">Transmembrane</keyword>
<evidence type="ECO:0000313" key="8">
    <source>
        <dbReference type="Proteomes" id="UP001597049"/>
    </source>
</evidence>
<feature type="transmembrane region" description="Helical" evidence="5">
    <location>
        <begin position="116"/>
        <end position="138"/>
    </location>
</feature>
<evidence type="ECO:0000256" key="2">
    <source>
        <dbReference type="ARBA" id="ARBA00022692"/>
    </source>
</evidence>
<keyword evidence="3 5" id="KW-1133">Transmembrane helix</keyword>
<feature type="transmembrane region" description="Helical" evidence="5">
    <location>
        <begin position="30"/>
        <end position="49"/>
    </location>
</feature>
<dbReference type="InterPro" id="IPR007016">
    <property type="entry name" value="O-antigen_ligase-rel_domated"/>
</dbReference>
<reference evidence="8" key="1">
    <citation type="journal article" date="2019" name="Int. J. Syst. Evol. Microbiol.">
        <title>The Global Catalogue of Microorganisms (GCM) 10K type strain sequencing project: providing services to taxonomists for standard genome sequencing and annotation.</title>
        <authorList>
            <consortium name="The Broad Institute Genomics Platform"/>
            <consortium name="The Broad Institute Genome Sequencing Center for Infectious Disease"/>
            <person name="Wu L."/>
            <person name="Ma J."/>
        </authorList>
    </citation>
    <scope>NUCLEOTIDE SEQUENCE [LARGE SCALE GENOMIC DNA]</scope>
    <source>
        <strain evidence="8">CCUG 56752</strain>
    </source>
</reference>
<keyword evidence="8" id="KW-1185">Reference proteome</keyword>
<dbReference type="PANTHER" id="PTHR37422:SF17">
    <property type="entry name" value="O-ANTIGEN LIGASE"/>
    <property type="match status" value="1"/>
</dbReference>
<sequence length="401" mass="46114">MSIRKLIPQLTNFFLILFILFTVLPVKLNYSSITIVILVILSLVNLLILKNNSFKRLKYSIFSISIPIVIYALGLINSTNIDYGLGFVSKNASFLAFPLIFFSLSKYINKDLLFKFYLLGLFVTNLYLLYLFVYYFNFGLRFYKIVTIDVYHSTYLGMYSLFAYWICFIFYNKNNSKVYLFLAIFFFLSAVVTSARIIFLLSILSAGVSLMSTTKSDGKRFAALVLIALFSTTALINIPSYKQKFNQFLELDTLSFDKNNYRSISSRFGKLEASLNVLKDNIWIGTGTGDAKDKLVEEYKKMNFTMGYKRKYNPHNQYLDNLIRNGIIGGIISLFAIYLLPFYISIRNKDKLLLAFTIIVAGVSLTESILDTHKGITFYVFFVTLMLSSIIQDKLTFSRCK</sequence>
<evidence type="ECO:0000256" key="3">
    <source>
        <dbReference type="ARBA" id="ARBA00022989"/>
    </source>
</evidence>
<evidence type="ECO:0000259" key="6">
    <source>
        <dbReference type="Pfam" id="PF04932"/>
    </source>
</evidence>
<dbReference type="PANTHER" id="PTHR37422">
    <property type="entry name" value="TEICHURONIC ACID BIOSYNTHESIS PROTEIN TUAE"/>
    <property type="match status" value="1"/>
</dbReference>
<dbReference type="EMBL" id="JBHTIV010000005">
    <property type="protein sequence ID" value="MFD0932000.1"/>
    <property type="molecule type" value="Genomic_DNA"/>
</dbReference>
<dbReference type="RefSeq" id="WP_379657323.1">
    <property type="nucleotide sequence ID" value="NZ_JBHTIV010000005.1"/>
</dbReference>
<feature type="transmembrane region" description="Helical" evidence="5">
    <location>
        <begin position="376"/>
        <end position="392"/>
    </location>
</feature>
<evidence type="ECO:0000256" key="5">
    <source>
        <dbReference type="SAM" id="Phobius"/>
    </source>
</evidence>
<feature type="transmembrane region" description="Helical" evidence="5">
    <location>
        <begin position="327"/>
        <end position="346"/>
    </location>
</feature>
<dbReference type="GO" id="GO:0016874">
    <property type="term" value="F:ligase activity"/>
    <property type="evidence" value="ECO:0007669"/>
    <property type="project" value="UniProtKB-KW"/>
</dbReference>
<feature type="transmembrane region" description="Helical" evidence="5">
    <location>
        <begin position="61"/>
        <end position="77"/>
    </location>
</feature>
<feature type="transmembrane region" description="Helical" evidence="5">
    <location>
        <begin position="7"/>
        <end position="24"/>
    </location>
</feature>
<dbReference type="Pfam" id="PF04932">
    <property type="entry name" value="Wzy_C"/>
    <property type="match status" value="1"/>
</dbReference>
<gene>
    <name evidence="7" type="ORF">ACFQ0R_05230</name>
</gene>
<keyword evidence="4 5" id="KW-0472">Membrane</keyword>
<evidence type="ECO:0000256" key="1">
    <source>
        <dbReference type="ARBA" id="ARBA00004141"/>
    </source>
</evidence>
<feature type="transmembrane region" description="Helical" evidence="5">
    <location>
        <begin position="178"/>
        <end position="201"/>
    </location>
</feature>
<evidence type="ECO:0000256" key="4">
    <source>
        <dbReference type="ARBA" id="ARBA00023136"/>
    </source>
</evidence>
<dbReference type="Proteomes" id="UP001597049">
    <property type="component" value="Unassembled WGS sequence"/>
</dbReference>
<comment type="caution">
    <text evidence="7">The sequence shown here is derived from an EMBL/GenBank/DDBJ whole genome shotgun (WGS) entry which is preliminary data.</text>
</comment>
<feature type="transmembrane region" description="Helical" evidence="5">
    <location>
        <begin position="150"/>
        <end position="171"/>
    </location>
</feature>
<feature type="transmembrane region" description="Helical" evidence="5">
    <location>
        <begin position="221"/>
        <end position="238"/>
    </location>
</feature>
<organism evidence="7 8">
    <name type="scientific">Psychroflexus salinarum</name>
    <dbReference type="NCBI Taxonomy" id="546024"/>
    <lineage>
        <taxon>Bacteria</taxon>
        <taxon>Pseudomonadati</taxon>
        <taxon>Bacteroidota</taxon>
        <taxon>Flavobacteriia</taxon>
        <taxon>Flavobacteriales</taxon>
        <taxon>Flavobacteriaceae</taxon>
        <taxon>Psychroflexus</taxon>
    </lineage>
</organism>
<dbReference type="InterPro" id="IPR051533">
    <property type="entry name" value="WaaL-like"/>
</dbReference>
<keyword evidence="7" id="KW-0436">Ligase</keyword>
<proteinExistence type="predicted"/>
<feature type="domain" description="O-antigen ligase-related" evidence="6">
    <location>
        <begin position="182"/>
        <end position="332"/>
    </location>
</feature>
<feature type="transmembrane region" description="Helical" evidence="5">
    <location>
        <begin position="83"/>
        <end position="104"/>
    </location>
</feature>
<accession>A0ABW3GS50</accession>